<organism evidence="2 3">
    <name type="scientific">Mycetocola reblochoni REB411</name>
    <dbReference type="NCBI Taxonomy" id="1255698"/>
    <lineage>
        <taxon>Bacteria</taxon>
        <taxon>Bacillati</taxon>
        <taxon>Actinomycetota</taxon>
        <taxon>Actinomycetes</taxon>
        <taxon>Micrococcales</taxon>
        <taxon>Microbacteriaceae</taxon>
        <taxon>Mycetocola</taxon>
    </lineage>
</organism>
<feature type="transmembrane region" description="Helical" evidence="1">
    <location>
        <begin position="25"/>
        <end position="47"/>
    </location>
</feature>
<keyword evidence="1" id="KW-0812">Transmembrane</keyword>
<keyword evidence="1" id="KW-1133">Transmembrane helix</keyword>
<sequence length="86" mass="8820">MRPPTSSLLDPDWPITPILATVGEYAAGIGLIAVVVLVLSAVAAIVLGPRRPRWLGRVLRVSAVIAAVGIGLWILILLASTVGGSA</sequence>
<evidence type="ECO:0000256" key="1">
    <source>
        <dbReference type="SAM" id="Phobius"/>
    </source>
</evidence>
<dbReference type="RefSeq" id="WP_087137236.1">
    <property type="nucleotide sequence ID" value="NZ_FUKR01000048.1"/>
</dbReference>
<gene>
    <name evidence="2" type="ORF">FM119_08480</name>
</gene>
<name>A0A1R4JNJ4_9MICO</name>
<feature type="transmembrane region" description="Helical" evidence="1">
    <location>
        <begin position="59"/>
        <end position="80"/>
    </location>
</feature>
<dbReference type="EMBL" id="FUKR01000048">
    <property type="protein sequence ID" value="SJN33557.1"/>
    <property type="molecule type" value="Genomic_DNA"/>
</dbReference>
<keyword evidence="1" id="KW-0472">Membrane</keyword>
<evidence type="ECO:0000313" key="2">
    <source>
        <dbReference type="EMBL" id="SJN33557.1"/>
    </source>
</evidence>
<accession>A0A1R4JNJ4</accession>
<dbReference type="AlphaFoldDB" id="A0A1R4JNJ4"/>
<evidence type="ECO:0000313" key="3">
    <source>
        <dbReference type="Proteomes" id="UP000196778"/>
    </source>
</evidence>
<dbReference type="Proteomes" id="UP000196778">
    <property type="component" value="Unassembled WGS sequence"/>
</dbReference>
<keyword evidence="3" id="KW-1185">Reference proteome</keyword>
<proteinExistence type="predicted"/>
<reference evidence="3" key="1">
    <citation type="submission" date="2017-02" db="EMBL/GenBank/DDBJ databases">
        <authorList>
            <person name="Dridi B."/>
        </authorList>
    </citation>
    <scope>NUCLEOTIDE SEQUENCE [LARGE SCALE GENOMIC DNA]</scope>
    <source>
        <strain evidence="3">EB411</strain>
    </source>
</reference>
<protein>
    <submittedName>
        <fullName evidence="2">Uncharacterized protein</fullName>
    </submittedName>
</protein>